<accession>A0A3A4KL66</accession>
<dbReference type="InterPro" id="IPR016032">
    <property type="entry name" value="Sig_transdc_resp-reg_C-effctor"/>
</dbReference>
<keyword evidence="6" id="KW-1185">Reference proteome</keyword>
<dbReference type="Proteomes" id="UP000266677">
    <property type="component" value="Unassembled WGS sequence"/>
</dbReference>
<organism evidence="5 6">
    <name type="scientific">Nocardia panacis</name>
    <dbReference type="NCBI Taxonomy" id="2340916"/>
    <lineage>
        <taxon>Bacteria</taxon>
        <taxon>Bacillati</taxon>
        <taxon>Actinomycetota</taxon>
        <taxon>Actinomycetes</taxon>
        <taxon>Mycobacteriales</taxon>
        <taxon>Nocardiaceae</taxon>
        <taxon>Nocardia</taxon>
    </lineage>
</organism>
<dbReference type="PANTHER" id="PTHR16305:SF35">
    <property type="entry name" value="TRANSCRIPTIONAL ACTIVATOR DOMAIN"/>
    <property type="match status" value="1"/>
</dbReference>
<dbReference type="GO" id="GO:0004016">
    <property type="term" value="F:adenylate cyclase activity"/>
    <property type="evidence" value="ECO:0007669"/>
    <property type="project" value="TreeGrafter"/>
</dbReference>
<evidence type="ECO:0000256" key="2">
    <source>
        <dbReference type="ARBA" id="ARBA00022840"/>
    </source>
</evidence>
<feature type="region of interest" description="Disordered" evidence="3">
    <location>
        <begin position="1"/>
        <end position="24"/>
    </location>
</feature>
<dbReference type="PROSITE" id="PS00622">
    <property type="entry name" value="HTH_LUXR_1"/>
    <property type="match status" value="1"/>
</dbReference>
<dbReference type="Pfam" id="PF13191">
    <property type="entry name" value="AAA_16"/>
    <property type="match status" value="1"/>
</dbReference>
<dbReference type="CDD" id="cd06170">
    <property type="entry name" value="LuxR_C_like"/>
    <property type="match status" value="1"/>
</dbReference>
<dbReference type="GO" id="GO:0005737">
    <property type="term" value="C:cytoplasm"/>
    <property type="evidence" value="ECO:0007669"/>
    <property type="project" value="TreeGrafter"/>
</dbReference>
<dbReference type="InterPro" id="IPR041664">
    <property type="entry name" value="AAA_16"/>
</dbReference>
<sequence length="943" mass="100663">MPRLHTGRGLRSADSTTPPSRAELPARFDKSDAVLSTKSTVNHRQKRCWTDTAAVCTVRFTLQPVCSPTGRIPLHGRPHPIERLEGLLSAGSGALMISAGFGAGKSALLRFARERAGADRRVLTCSGVESEAELSFSGLHMLFGGVLDRIDALPGAQREALGGALGLIPGREVDRFRIGAATLALLVALAAEGPVLCSIDDAHLLDRSTLDALRFAARRLDGTRVVMLFAGCSTLADIPEIGLQPLDADAAETLLRERRPELSADQRDRVVAESAGNPLALLEFPCVDPSVPGPLPLPSGLAARFATRIAREGRSVRQALLVAAAEETGDLGLVLRASRLLGHGIEPLERTDMVLIEGRSVTFHHPMLRSAAYHCAPLTQRHAVHTAIADAVADPARRAWHLAAAQIEPDEALAAALEVTADHSRHAAVVLERAAQLTPAPGERARRLMLAIEAATHSGSTERAQHLVREARRSGLGAVERARVVGARAFMEFEDGSPRRAFQLTMASADHVAEVEPARAAWLLVEASRIAWSVGDRASYTAVYERLEGLSSDAAGSPRAVVRSGLAVLTGDPGQAVAVARANLAHAGGIPAESISPRLAFAFQAALTGDMAAAGELFAALFGAARERGMIGWLPAIGAAQALCELVLGRFREAEAVAREAAMISARIGHPNRASGAESILAVIAAVRGDQDECLRLTDRILRGYHGVYDVSLCQWALALLDLGRGFHEKALVRLEALHRRPAGAVGPWLELRADLVEAAARANAPERGFAAMTELEQWAEALDTPWADALLCTSHGLLRGDGDLLARALETHLAAGQPFRHARTALAYGEWLRRERRTSEARTHLGAALEIFDRVGADLWAERARTELRAAGAGSITASPNAVALLTPQELRVVRIAAEGATNKEIAARLSLSHKTVGHHLYRAFPKLGVSNRIELTRFDFA</sequence>
<dbReference type="Pfam" id="PF00196">
    <property type="entry name" value="GerE"/>
    <property type="match status" value="1"/>
</dbReference>
<name>A0A3A4KL66_9NOCA</name>
<comment type="caution">
    <text evidence="5">The sequence shown here is derived from an EMBL/GenBank/DDBJ whole genome shotgun (WGS) entry which is preliminary data.</text>
</comment>
<keyword evidence="1" id="KW-0547">Nucleotide-binding</keyword>
<dbReference type="InterPro" id="IPR027417">
    <property type="entry name" value="P-loop_NTPase"/>
</dbReference>
<dbReference type="InterPro" id="IPR000792">
    <property type="entry name" value="Tscrpt_reg_LuxR_C"/>
</dbReference>
<keyword evidence="2" id="KW-0067">ATP-binding</keyword>
<evidence type="ECO:0000259" key="4">
    <source>
        <dbReference type="PROSITE" id="PS50043"/>
    </source>
</evidence>
<dbReference type="EMBL" id="QZFU01000015">
    <property type="protein sequence ID" value="RJO77602.1"/>
    <property type="molecule type" value="Genomic_DNA"/>
</dbReference>
<dbReference type="AlphaFoldDB" id="A0A3A4KL66"/>
<dbReference type="SMART" id="SM00421">
    <property type="entry name" value="HTH_LUXR"/>
    <property type="match status" value="1"/>
</dbReference>
<dbReference type="InterPro" id="IPR036388">
    <property type="entry name" value="WH-like_DNA-bd_sf"/>
</dbReference>
<dbReference type="SUPFAM" id="SSF52540">
    <property type="entry name" value="P-loop containing nucleoside triphosphate hydrolases"/>
    <property type="match status" value="1"/>
</dbReference>
<evidence type="ECO:0000313" key="6">
    <source>
        <dbReference type="Proteomes" id="UP000266677"/>
    </source>
</evidence>
<dbReference type="Gene3D" id="1.10.10.10">
    <property type="entry name" value="Winged helix-like DNA-binding domain superfamily/Winged helix DNA-binding domain"/>
    <property type="match status" value="1"/>
</dbReference>
<gene>
    <name evidence="5" type="ORF">D5S18_07625</name>
</gene>
<protein>
    <recommendedName>
        <fullName evidence="4">HTH luxR-type domain-containing protein</fullName>
    </recommendedName>
</protein>
<dbReference type="PANTHER" id="PTHR16305">
    <property type="entry name" value="TESTICULAR SOLUBLE ADENYLYL CYCLASE"/>
    <property type="match status" value="1"/>
</dbReference>
<evidence type="ECO:0000256" key="1">
    <source>
        <dbReference type="ARBA" id="ARBA00022741"/>
    </source>
</evidence>
<evidence type="ECO:0000256" key="3">
    <source>
        <dbReference type="SAM" id="MobiDB-lite"/>
    </source>
</evidence>
<evidence type="ECO:0000313" key="5">
    <source>
        <dbReference type="EMBL" id="RJO77602.1"/>
    </source>
</evidence>
<reference evidence="5 6" key="1">
    <citation type="submission" date="2018-09" db="EMBL/GenBank/DDBJ databases">
        <title>YIM PH21274 draft genome.</title>
        <authorList>
            <person name="Miao C."/>
        </authorList>
    </citation>
    <scope>NUCLEOTIDE SEQUENCE [LARGE SCALE GENOMIC DNA]</scope>
    <source>
        <strain evidence="5 6">YIM PH 21724</strain>
    </source>
</reference>
<feature type="domain" description="HTH luxR-type" evidence="4">
    <location>
        <begin position="880"/>
        <end position="943"/>
    </location>
</feature>
<dbReference type="GO" id="GO:0005524">
    <property type="term" value="F:ATP binding"/>
    <property type="evidence" value="ECO:0007669"/>
    <property type="project" value="UniProtKB-KW"/>
</dbReference>
<dbReference type="GO" id="GO:0006355">
    <property type="term" value="P:regulation of DNA-templated transcription"/>
    <property type="evidence" value="ECO:0007669"/>
    <property type="project" value="InterPro"/>
</dbReference>
<dbReference type="PRINTS" id="PR00038">
    <property type="entry name" value="HTHLUXR"/>
</dbReference>
<dbReference type="PROSITE" id="PS50043">
    <property type="entry name" value="HTH_LUXR_2"/>
    <property type="match status" value="1"/>
</dbReference>
<dbReference type="SUPFAM" id="SSF46894">
    <property type="entry name" value="C-terminal effector domain of the bipartite response regulators"/>
    <property type="match status" value="1"/>
</dbReference>
<dbReference type="GO" id="GO:0003677">
    <property type="term" value="F:DNA binding"/>
    <property type="evidence" value="ECO:0007669"/>
    <property type="project" value="InterPro"/>
</dbReference>
<proteinExistence type="predicted"/>
<dbReference type="RefSeq" id="WP_120039126.1">
    <property type="nucleotide sequence ID" value="NZ_QZFU01000015.1"/>
</dbReference>